<keyword evidence="2" id="KW-0472">Membrane</keyword>
<dbReference type="Proteomes" id="UP000410492">
    <property type="component" value="Unassembled WGS sequence"/>
</dbReference>
<sequence>MFKEMLRLTLSLFVVKIAVSEWVEILPISKNISEKSLATTTQTYEVSMRTPPLGNYQTDQSVQAKSNFEEKSGIQAKVKVLESVDQTKQVSTAQREGEEQDDNVDDGDADNGENKSPIGMNSFMDFLKSAQNTLLQYKMNTYRSKMSVLKHLRDVLTLNINEKIANFKLSDGNNQARTYKEDEHQMDYSSNEGALMTIGFLTFSVFLIKLVIKLVHLLKYKHQYYGLNTITTTTPATVVFLKRHGRIEDEHDITRILEYTENLKN</sequence>
<feature type="transmembrane region" description="Helical" evidence="2">
    <location>
        <begin position="193"/>
        <end position="212"/>
    </location>
</feature>
<evidence type="ECO:0000313" key="5">
    <source>
        <dbReference type="Proteomes" id="UP000410492"/>
    </source>
</evidence>
<feature type="compositionally biased region" description="Acidic residues" evidence="1">
    <location>
        <begin position="98"/>
        <end position="111"/>
    </location>
</feature>
<evidence type="ECO:0000256" key="1">
    <source>
        <dbReference type="SAM" id="MobiDB-lite"/>
    </source>
</evidence>
<gene>
    <name evidence="4" type="ORF">CALMAC_LOCUS5531</name>
</gene>
<keyword evidence="2" id="KW-1133">Transmembrane helix</keyword>
<evidence type="ECO:0000256" key="2">
    <source>
        <dbReference type="SAM" id="Phobius"/>
    </source>
</evidence>
<name>A0A653C2V2_CALMS</name>
<evidence type="ECO:0000256" key="3">
    <source>
        <dbReference type="SAM" id="SignalP"/>
    </source>
</evidence>
<evidence type="ECO:0000313" key="4">
    <source>
        <dbReference type="EMBL" id="VEN41843.1"/>
    </source>
</evidence>
<keyword evidence="2" id="KW-0812">Transmembrane</keyword>
<feature type="chain" id="PRO_5024804111" evidence="3">
    <location>
        <begin position="21"/>
        <end position="265"/>
    </location>
</feature>
<dbReference type="AlphaFoldDB" id="A0A653C2V2"/>
<dbReference type="EMBL" id="CAACVG010006800">
    <property type="protein sequence ID" value="VEN41843.1"/>
    <property type="molecule type" value="Genomic_DNA"/>
</dbReference>
<accession>A0A653C2V2</accession>
<feature type="region of interest" description="Disordered" evidence="1">
    <location>
        <begin position="87"/>
        <end position="115"/>
    </location>
</feature>
<protein>
    <submittedName>
        <fullName evidence="4">Uncharacterized protein</fullName>
    </submittedName>
</protein>
<organism evidence="4 5">
    <name type="scientific">Callosobruchus maculatus</name>
    <name type="common">Southern cowpea weevil</name>
    <name type="synonym">Pulse bruchid</name>
    <dbReference type="NCBI Taxonomy" id="64391"/>
    <lineage>
        <taxon>Eukaryota</taxon>
        <taxon>Metazoa</taxon>
        <taxon>Ecdysozoa</taxon>
        <taxon>Arthropoda</taxon>
        <taxon>Hexapoda</taxon>
        <taxon>Insecta</taxon>
        <taxon>Pterygota</taxon>
        <taxon>Neoptera</taxon>
        <taxon>Endopterygota</taxon>
        <taxon>Coleoptera</taxon>
        <taxon>Polyphaga</taxon>
        <taxon>Cucujiformia</taxon>
        <taxon>Chrysomeloidea</taxon>
        <taxon>Chrysomelidae</taxon>
        <taxon>Bruchinae</taxon>
        <taxon>Bruchini</taxon>
        <taxon>Callosobruchus</taxon>
    </lineage>
</organism>
<keyword evidence="3" id="KW-0732">Signal</keyword>
<feature type="signal peptide" evidence="3">
    <location>
        <begin position="1"/>
        <end position="20"/>
    </location>
</feature>
<dbReference type="OrthoDB" id="7675048at2759"/>
<proteinExistence type="predicted"/>
<keyword evidence="5" id="KW-1185">Reference proteome</keyword>
<reference evidence="4 5" key="1">
    <citation type="submission" date="2019-01" db="EMBL/GenBank/DDBJ databases">
        <authorList>
            <person name="Sayadi A."/>
        </authorList>
    </citation>
    <scope>NUCLEOTIDE SEQUENCE [LARGE SCALE GENOMIC DNA]</scope>
</reference>